<keyword evidence="10" id="KW-1185">Reference proteome</keyword>
<dbReference type="AlphaFoldDB" id="A0AAD8RHD1"/>
<keyword evidence="7" id="KW-0472">Membrane</keyword>
<dbReference type="PANTHER" id="PTHR46539">
    <property type="entry name" value="E3 UBIQUITIN-PROTEIN LIGASE ATL42"/>
    <property type="match status" value="1"/>
</dbReference>
<dbReference type="SUPFAM" id="SSF57850">
    <property type="entry name" value="RING/U-box"/>
    <property type="match status" value="1"/>
</dbReference>
<accession>A0AAD8RHD1</accession>
<name>A0AAD8RHD1_LOLMU</name>
<comment type="caution">
    <text evidence="9">The sequence shown here is derived from an EMBL/GenBank/DDBJ whole genome shotgun (WGS) entry which is preliminary data.</text>
</comment>
<evidence type="ECO:0000256" key="2">
    <source>
        <dbReference type="ARBA" id="ARBA00022692"/>
    </source>
</evidence>
<proteinExistence type="predicted"/>
<dbReference type="InterPro" id="IPR018957">
    <property type="entry name" value="Znf_C3HC4_RING-type"/>
</dbReference>
<dbReference type="Proteomes" id="UP001231189">
    <property type="component" value="Unassembled WGS sequence"/>
</dbReference>
<evidence type="ECO:0000313" key="10">
    <source>
        <dbReference type="Proteomes" id="UP001231189"/>
    </source>
</evidence>
<evidence type="ECO:0000256" key="7">
    <source>
        <dbReference type="ARBA" id="ARBA00023136"/>
    </source>
</evidence>
<dbReference type="Gene3D" id="3.30.40.10">
    <property type="entry name" value="Zinc/RING finger domain, C3HC4 (zinc finger)"/>
    <property type="match status" value="1"/>
</dbReference>
<organism evidence="9 10">
    <name type="scientific">Lolium multiflorum</name>
    <name type="common">Italian ryegrass</name>
    <name type="synonym">Lolium perenne subsp. multiflorum</name>
    <dbReference type="NCBI Taxonomy" id="4521"/>
    <lineage>
        <taxon>Eukaryota</taxon>
        <taxon>Viridiplantae</taxon>
        <taxon>Streptophyta</taxon>
        <taxon>Embryophyta</taxon>
        <taxon>Tracheophyta</taxon>
        <taxon>Spermatophyta</taxon>
        <taxon>Magnoliopsida</taxon>
        <taxon>Liliopsida</taxon>
        <taxon>Poales</taxon>
        <taxon>Poaceae</taxon>
        <taxon>BOP clade</taxon>
        <taxon>Pooideae</taxon>
        <taxon>Poodae</taxon>
        <taxon>Poeae</taxon>
        <taxon>Poeae Chloroplast Group 2 (Poeae type)</taxon>
        <taxon>Loliodinae</taxon>
        <taxon>Loliinae</taxon>
        <taxon>Lolium</taxon>
    </lineage>
</organism>
<evidence type="ECO:0000256" key="1">
    <source>
        <dbReference type="ARBA" id="ARBA00004370"/>
    </source>
</evidence>
<keyword evidence="6" id="KW-1133">Transmembrane helix</keyword>
<reference evidence="9" key="1">
    <citation type="submission" date="2023-07" db="EMBL/GenBank/DDBJ databases">
        <title>A chromosome-level genome assembly of Lolium multiflorum.</title>
        <authorList>
            <person name="Chen Y."/>
            <person name="Copetti D."/>
            <person name="Kolliker R."/>
            <person name="Studer B."/>
        </authorList>
    </citation>
    <scope>NUCLEOTIDE SEQUENCE</scope>
    <source>
        <strain evidence="9">02402/16</strain>
        <tissue evidence="9">Leaf</tissue>
    </source>
</reference>
<dbReference type="GO" id="GO:0016020">
    <property type="term" value="C:membrane"/>
    <property type="evidence" value="ECO:0007669"/>
    <property type="project" value="UniProtKB-SubCell"/>
</dbReference>
<dbReference type="InterPro" id="IPR013083">
    <property type="entry name" value="Znf_RING/FYVE/PHD"/>
</dbReference>
<keyword evidence="5" id="KW-0862">Zinc</keyword>
<gene>
    <name evidence="9" type="ORF">QYE76_025121</name>
</gene>
<evidence type="ECO:0000256" key="5">
    <source>
        <dbReference type="ARBA" id="ARBA00022833"/>
    </source>
</evidence>
<dbReference type="EMBL" id="JAUUTY010000006">
    <property type="protein sequence ID" value="KAK1619604.1"/>
    <property type="molecule type" value="Genomic_DNA"/>
</dbReference>
<evidence type="ECO:0000259" key="8">
    <source>
        <dbReference type="Pfam" id="PF00097"/>
    </source>
</evidence>
<dbReference type="Pfam" id="PF00097">
    <property type="entry name" value="zf-C3HC4"/>
    <property type="match status" value="1"/>
</dbReference>
<dbReference type="GO" id="GO:0008270">
    <property type="term" value="F:zinc ion binding"/>
    <property type="evidence" value="ECO:0007669"/>
    <property type="project" value="UniProtKB-KW"/>
</dbReference>
<comment type="subcellular location">
    <subcellularLocation>
        <location evidence="1">Membrane</location>
    </subcellularLocation>
</comment>
<keyword evidence="3" id="KW-0479">Metal-binding</keyword>
<keyword evidence="2" id="KW-0812">Transmembrane</keyword>
<feature type="domain" description="Zinc finger C3HC4 RING-type" evidence="8">
    <location>
        <begin position="8"/>
        <end position="30"/>
    </location>
</feature>
<evidence type="ECO:0000313" key="9">
    <source>
        <dbReference type="EMBL" id="KAK1619604.1"/>
    </source>
</evidence>
<evidence type="ECO:0000256" key="4">
    <source>
        <dbReference type="ARBA" id="ARBA00022771"/>
    </source>
</evidence>
<protein>
    <recommendedName>
        <fullName evidence="8">Zinc finger C3HC4 RING-type domain-containing protein</fullName>
    </recommendedName>
</protein>
<sequence>MCRVLPGCQHRFHALCVESWLSKSRQCPVCCTEVAGGGKSDGLVADEAATSMVVLERVGAADRCSMAITNRNFIFIYRLSIGRSTFSFNCCCHHSCRLVVATVVSSTGHRVGIDVMNARPLALVAV</sequence>
<keyword evidence="4" id="KW-0863">Zinc-finger</keyword>
<dbReference type="PANTHER" id="PTHR46539:SF25">
    <property type="entry name" value="(WILD MALAYSIAN BANANA) HYPOTHETICAL PROTEIN"/>
    <property type="match status" value="1"/>
</dbReference>
<evidence type="ECO:0000256" key="6">
    <source>
        <dbReference type="ARBA" id="ARBA00022989"/>
    </source>
</evidence>
<evidence type="ECO:0000256" key="3">
    <source>
        <dbReference type="ARBA" id="ARBA00022723"/>
    </source>
</evidence>